<sequence>MKFSQSFPGKRSEDAIDYLEKTYEKSPRRSMNHERKVKMLLPVKTGHGVVRKSQVVDDQQDEAEAVLQTDDSEEDSDNYPVAPSTPLADAVPQDQQPPRTAAQQLSYQYGKLRELKLRMGTLASDIVEDPQERVTHLKELLAFLRADGSIGLGVGTEHLLRRLAALTLLEVFKDVVPGYAITGPTTTGNVRLKKDTRALQGFEEALLRYYGQYVTCLRKMLARYDRRDKKSPEGVRQRLAAQLAHVAGRCVCGLLLAHPHFNLREQLVSLAVHCLGSEDEELSRTACHSLKQLYRQDRLGQATLEAVRKTRALLRARGLQVHPRVLEPFLELKLKEEPASQGAPNLKKVRERLRKLSRREHKHHKRLQKLEAQLRETEAQESEVQRDRLQGQILQQLLWTYAHVLKQVLQRPVIKPLLGPVLRGVSRFAHLVNLDFLEDLLGALSALLDQLGPREVPLCLQAAFALLSGQGKALNVDPQRFYLALFGCMLSNVDARAMLLCWRPMVTDRCRSLSAGRIRALLKRLATLCLAQTGGALALSLALGALLRSEPRLQVLLDSTEDQGIFRPELPDPDHAGSAPLWELHLLRRHCQPSLASWAGALAAGSRLPPALVRLEPHKALSSPHDLLSVFPSPPKGPHMPEAKAAEPQQ</sequence>
<dbReference type="EMBL" id="JABSTQ010009183">
    <property type="protein sequence ID" value="KAG0431972.1"/>
    <property type="molecule type" value="Genomic_DNA"/>
</dbReference>
<proteinExistence type="predicted"/>
<comment type="caution">
    <text evidence="1">The sequence shown here is derived from an EMBL/GenBank/DDBJ whole genome shotgun (WGS) entry which is preliminary data.</text>
</comment>
<evidence type="ECO:0000313" key="1">
    <source>
        <dbReference type="EMBL" id="KAG0431972.1"/>
    </source>
</evidence>
<keyword evidence="2" id="KW-1185">Reference proteome</keyword>
<reference evidence="1 2" key="1">
    <citation type="journal article" date="2020" name="Cell">
        <title>Large-Scale Comparative Analyses of Tick Genomes Elucidate Their Genetic Diversity and Vector Capacities.</title>
        <authorList>
            <consortium name="Tick Genome and Microbiome Consortium (TIGMIC)"/>
            <person name="Jia N."/>
            <person name="Wang J."/>
            <person name="Shi W."/>
            <person name="Du L."/>
            <person name="Sun Y."/>
            <person name="Zhan W."/>
            <person name="Jiang J.F."/>
            <person name="Wang Q."/>
            <person name="Zhang B."/>
            <person name="Ji P."/>
            <person name="Bell-Sakyi L."/>
            <person name="Cui X.M."/>
            <person name="Yuan T.T."/>
            <person name="Jiang B.G."/>
            <person name="Yang W.F."/>
            <person name="Lam T.T."/>
            <person name="Chang Q.C."/>
            <person name="Ding S.J."/>
            <person name="Wang X.J."/>
            <person name="Zhu J.G."/>
            <person name="Ruan X.D."/>
            <person name="Zhao L."/>
            <person name="Wei J.T."/>
            <person name="Ye R.Z."/>
            <person name="Que T.C."/>
            <person name="Du C.H."/>
            <person name="Zhou Y.H."/>
            <person name="Cheng J.X."/>
            <person name="Dai P.F."/>
            <person name="Guo W.B."/>
            <person name="Han X.H."/>
            <person name="Huang E.J."/>
            <person name="Li L.F."/>
            <person name="Wei W."/>
            <person name="Gao Y.C."/>
            <person name="Liu J.Z."/>
            <person name="Shao H.Z."/>
            <person name="Wang X."/>
            <person name="Wang C.C."/>
            <person name="Yang T.C."/>
            <person name="Huo Q.B."/>
            <person name="Li W."/>
            <person name="Chen H.Y."/>
            <person name="Chen S.E."/>
            <person name="Zhou L.G."/>
            <person name="Ni X.B."/>
            <person name="Tian J.H."/>
            <person name="Sheng Y."/>
            <person name="Liu T."/>
            <person name="Pan Y.S."/>
            <person name="Xia L.Y."/>
            <person name="Li J."/>
            <person name="Zhao F."/>
            <person name="Cao W.C."/>
        </authorList>
    </citation>
    <scope>NUCLEOTIDE SEQUENCE [LARGE SCALE GENOMIC DNA]</scope>
    <source>
        <strain evidence="1">Iper-2018</strain>
    </source>
</reference>
<accession>A0AC60QDV8</accession>
<gene>
    <name evidence="1" type="ORF">HPB47_021286</name>
</gene>
<name>A0AC60QDV8_IXOPE</name>
<evidence type="ECO:0000313" key="2">
    <source>
        <dbReference type="Proteomes" id="UP000805193"/>
    </source>
</evidence>
<organism evidence="1 2">
    <name type="scientific">Ixodes persulcatus</name>
    <name type="common">Taiga tick</name>
    <dbReference type="NCBI Taxonomy" id="34615"/>
    <lineage>
        <taxon>Eukaryota</taxon>
        <taxon>Metazoa</taxon>
        <taxon>Ecdysozoa</taxon>
        <taxon>Arthropoda</taxon>
        <taxon>Chelicerata</taxon>
        <taxon>Arachnida</taxon>
        <taxon>Acari</taxon>
        <taxon>Parasitiformes</taxon>
        <taxon>Ixodida</taxon>
        <taxon>Ixodoidea</taxon>
        <taxon>Ixodidae</taxon>
        <taxon>Ixodinae</taxon>
        <taxon>Ixodes</taxon>
    </lineage>
</organism>
<protein>
    <submittedName>
        <fullName evidence="1">Uncharacterized protein</fullName>
    </submittedName>
</protein>
<dbReference type="Proteomes" id="UP000805193">
    <property type="component" value="Unassembled WGS sequence"/>
</dbReference>